<dbReference type="OrthoDB" id="8565179at2"/>
<name>A0A3S8ZQX4_9NEIS</name>
<dbReference type="EMBL" id="CP034433">
    <property type="protein sequence ID" value="AZN35878.1"/>
    <property type="molecule type" value="Genomic_DNA"/>
</dbReference>
<dbReference type="Pfam" id="PF21980">
    <property type="entry name" value="MksE"/>
    <property type="match status" value="1"/>
</dbReference>
<gene>
    <name evidence="1" type="ORF">EJO50_04895</name>
</gene>
<proteinExistence type="predicted"/>
<dbReference type="KEGG" id="iod:EJO50_04895"/>
<dbReference type="RefSeq" id="WP_125972023.1">
    <property type="nucleotide sequence ID" value="NZ_CP034433.1"/>
</dbReference>
<evidence type="ECO:0008006" key="3">
    <source>
        <dbReference type="Google" id="ProtNLM"/>
    </source>
</evidence>
<sequence length="208" mass="23190">MFEHTVRLLLEGIFVCEITHREAFAFLNNPANQQSVNDYLGKIGLKLSRTQHGGSFFAAHIETGGPEKKAAKEVFTKIKHELRPLVAFLELVMRASQKDDVICAGFVIETASVMLSIDSNPTLRNDLQSLANLVKGPAADSSDRARFNKVLNRFKDEGYLYLANSEREIYQVTGKIEFIMEAIAFLSEHEKIGLEDEEAEVASQGSLL</sequence>
<evidence type="ECO:0000313" key="2">
    <source>
        <dbReference type="Proteomes" id="UP000282438"/>
    </source>
</evidence>
<dbReference type="Proteomes" id="UP000282438">
    <property type="component" value="Chromosome"/>
</dbReference>
<protein>
    <recommendedName>
        <fullName evidence="3">DUF4194 domain-containing protein</fullName>
    </recommendedName>
</protein>
<accession>A0A3S8ZQX4</accession>
<dbReference type="AlphaFoldDB" id="A0A3S8ZQX4"/>
<evidence type="ECO:0000313" key="1">
    <source>
        <dbReference type="EMBL" id="AZN35878.1"/>
    </source>
</evidence>
<organism evidence="1 2">
    <name type="scientific">Iodobacter ciconiae</name>
    <dbReference type="NCBI Taxonomy" id="2496266"/>
    <lineage>
        <taxon>Bacteria</taxon>
        <taxon>Pseudomonadati</taxon>
        <taxon>Pseudomonadota</taxon>
        <taxon>Betaproteobacteria</taxon>
        <taxon>Neisseriales</taxon>
        <taxon>Chitinibacteraceae</taxon>
        <taxon>Iodobacter</taxon>
    </lineage>
</organism>
<reference evidence="1 2" key="1">
    <citation type="submission" date="2018-12" db="EMBL/GenBank/DDBJ databases">
        <title>Complete genome sequence of Iodobacter sp. H11R3.</title>
        <authorList>
            <person name="Bae J.-W."/>
        </authorList>
    </citation>
    <scope>NUCLEOTIDE SEQUENCE [LARGE SCALE GENOMIC DNA]</scope>
    <source>
        <strain evidence="1 2">H11R3</strain>
    </source>
</reference>
<keyword evidence="2" id="KW-1185">Reference proteome</keyword>
<dbReference type="InterPro" id="IPR053841">
    <property type="entry name" value="MksE"/>
</dbReference>